<dbReference type="Pfam" id="PF02770">
    <property type="entry name" value="Acyl-CoA_dh_M"/>
    <property type="match status" value="1"/>
</dbReference>
<dbReference type="OrthoDB" id="9807883at2"/>
<dbReference type="Pfam" id="PF00441">
    <property type="entry name" value="Acyl-CoA_dh_1"/>
    <property type="match status" value="1"/>
</dbReference>
<name>A0A1G7NRF2_9RHOB</name>
<dbReference type="InterPro" id="IPR052166">
    <property type="entry name" value="Diverse_Acyl-CoA_DH"/>
</dbReference>
<feature type="domain" description="Acyl-CoA dehydrogenase/oxidase C-terminal" evidence="11">
    <location>
        <begin position="281"/>
        <end position="444"/>
    </location>
</feature>
<dbReference type="InterPro" id="IPR025878">
    <property type="entry name" value="Acyl-CoA_dh-like_C_dom"/>
</dbReference>
<comment type="similarity">
    <text evidence="2 10">Belongs to the acyl-CoA dehydrogenase family.</text>
</comment>
<dbReference type="Gene3D" id="2.40.110.10">
    <property type="entry name" value="Butyryl-CoA Dehydrogenase, subunit A, domain 2"/>
    <property type="match status" value="1"/>
</dbReference>
<dbReference type="AlphaFoldDB" id="A0A1G7NRF2"/>
<dbReference type="InterPro" id="IPR009100">
    <property type="entry name" value="AcylCoA_DH/oxidase_NM_dom_sf"/>
</dbReference>
<evidence type="ECO:0000256" key="1">
    <source>
        <dbReference type="ARBA" id="ARBA00001974"/>
    </source>
</evidence>
<dbReference type="Pfam" id="PF12806">
    <property type="entry name" value="Acyl-CoA_dh_C"/>
    <property type="match status" value="1"/>
</dbReference>
<dbReference type="SUPFAM" id="SSF56645">
    <property type="entry name" value="Acyl-CoA dehydrogenase NM domain-like"/>
    <property type="match status" value="1"/>
</dbReference>
<evidence type="ECO:0000259" key="14">
    <source>
        <dbReference type="Pfam" id="PF12806"/>
    </source>
</evidence>
<reference evidence="15 16" key="1">
    <citation type="submission" date="2016-10" db="EMBL/GenBank/DDBJ databases">
        <authorList>
            <person name="de Groot N.N."/>
        </authorList>
    </citation>
    <scope>NUCLEOTIDE SEQUENCE [LARGE SCALE GENOMIC DNA]</scope>
    <source>
        <strain evidence="15 16">DSM 27375</strain>
    </source>
</reference>
<dbReference type="RefSeq" id="WP_074645583.1">
    <property type="nucleotide sequence ID" value="NZ_FNBL01000007.1"/>
</dbReference>
<dbReference type="GO" id="GO:0050660">
    <property type="term" value="F:flavin adenine dinucleotide binding"/>
    <property type="evidence" value="ECO:0007669"/>
    <property type="project" value="InterPro"/>
</dbReference>
<dbReference type="InterPro" id="IPR006091">
    <property type="entry name" value="Acyl-CoA_Oxase/DH_mid-dom"/>
</dbReference>
<evidence type="ECO:0000259" key="13">
    <source>
        <dbReference type="Pfam" id="PF02771"/>
    </source>
</evidence>
<comment type="catalytic activity">
    <reaction evidence="6">
        <text>3-(methylsulfanyl)propanoyl-CoA + oxidized [electron-transfer flavoprotein] + H(+) = 3-(methylsulfanyl)acryloyl-CoA + reduced [electron-transfer flavoprotein]</text>
        <dbReference type="Rhea" id="RHEA:52612"/>
        <dbReference type="Rhea" id="RHEA-COMP:10685"/>
        <dbReference type="Rhea" id="RHEA-COMP:10686"/>
        <dbReference type="ChEBI" id="CHEBI:15378"/>
        <dbReference type="ChEBI" id="CHEBI:57692"/>
        <dbReference type="ChEBI" id="CHEBI:58307"/>
        <dbReference type="ChEBI" id="CHEBI:82815"/>
        <dbReference type="ChEBI" id="CHEBI:84994"/>
        <dbReference type="EC" id="1.3.99.41"/>
    </reaction>
    <physiologicalReaction direction="left-to-right" evidence="6">
        <dbReference type="Rhea" id="RHEA:52613"/>
    </physiologicalReaction>
</comment>
<evidence type="ECO:0000259" key="11">
    <source>
        <dbReference type="Pfam" id="PF00441"/>
    </source>
</evidence>
<dbReference type="PANTHER" id="PTHR42803">
    <property type="entry name" value="ACYL-COA DEHYDROGENASE"/>
    <property type="match status" value="1"/>
</dbReference>
<accession>A0A1G7NRF2</accession>
<evidence type="ECO:0000256" key="7">
    <source>
        <dbReference type="ARBA" id="ARBA00058683"/>
    </source>
</evidence>
<keyword evidence="5 10" id="KW-0560">Oxidoreductase</keyword>
<dbReference type="InterPro" id="IPR037069">
    <property type="entry name" value="AcylCoA_DH/ox_N_sf"/>
</dbReference>
<dbReference type="InterPro" id="IPR046373">
    <property type="entry name" value="Acyl-CoA_Oxase/DH_mid-dom_sf"/>
</dbReference>
<evidence type="ECO:0000256" key="10">
    <source>
        <dbReference type="RuleBase" id="RU362125"/>
    </source>
</evidence>
<keyword evidence="3 10" id="KW-0285">Flavoprotein</keyword>
<dbReference type="SUPFAM" id="SSF47203">
    <property type="entry name" value="Acyl-CoA dehydrogenase C-terminal domain-like"/>
    <property type="match status" value="1"/>
</dbReference>
<feature type="domain" description="Acyl-CoA oxidase/dehydrogenase middle" evidence="12">
    <location>
        <begin position="161"/>
        <end position="269"/>
    </location>
</feature>
<feature type="domain" description="Acyl-CoA dehydrogenase/oxidase N-terminal" evidence="13">
    <location>
        <begin position="38"/>
        <end position="155"/>
    </location>
</feature>
<dbReference type="Pfam" id="PF02771">
    <property type="entry name" value="Acyl-CoA_dh_N"/>
    <property type="match status" value="1"/>
</dbReference>
<evidence type="ECO:0000256" key="9">
    <source>
        <dbReference type="ARBA" id="ARBA00069043"/>
    </source>
</evidence>
<keyword evidence="4 10" id="KW-0274">FAD</keyword>
<dbReference type="GO" id="GO:0016627">
    <property type="term" value="F:oxidoreductase activity, acting on the CH-CH group of donors"/>
    <property type="evidence" value="ECO:0007669"/>
    <property type="project" value="InterPro"/>
</dbReference>
<dbReference type="EMBL" id="FNBL01000007">
    <property type="protein sequence ID" value="SDF76543.1"/>
    <property type="molecule type" value="Genomic_DNA"/>
</dbReference>
<gene>
    <name evidence="15" type="ORF">SAMN04488117_10760</name>
</gene>
<dbReference type="Proteomes" id="UP000182284">
    <property type="component" value="Unassembled WGS sequence"/>
</dbReference>
<evidence type="ECO:0000313" key="16">
    <source>
        <dbReference type="Proteomes" id="UP000182284"/>
    </source>
</evidence>
<feature type="domain" description="Acetyl-CoA dehydrogenase-like C-terminal" evidence="14">
    <location>
        <begin position="461"/>
        <end position="585"/>
    </location>
</feature>
<dbReference type="FunFam" id="2.40.110.10:FF:000031">
    <property type="entry name" value="Acyl-CoA dehydrogenase, putative"/>
    <property type="match status" value="1"/>
</dbReference>
<evidence type="ECO:0000256" key="2">
    <source>
        <dbReference type="ARBA" id="ARBA00009347"/>
    </source>
</evidence>
<dbReference type="InterPro" id="IPR036250">
    <property type="entry name" value="AcylCo_DH-like_C"/>
</dbReference>
<evidence type="ECO:0000256" key="4">
    <source>
        <dbReference type="ARBA" id="ARBA00022827"/>
    </source>
</evidence>
<comment type="cofactor">
    <cofactor evidence="1 10">
        <name>FAD</name>
        <dbReference type="ChEBI" id="CHEBI:57692"/>
    </cofactor>
</comment>
<evidence type="ECO:0000259" key="12">
    <source>
        <dbReference type="Pfam" id="PF02770"/>
    </source>
</evidence>
<evidence type="ECO:0000256" key="5">
    <source>
        <dbReference type="ARBA" id="ARBA00023002"/>
    </source>
</evidence>
<dbReference type="Gene3D" id="1.20.140.10">
    <property type="entry name" value="Butyryl-CoA Dehydrogenase, subunit A, domain 3"/>
    <property type="match status" value="1"/>
</dbReference>
<organism evidence="15 16">
    <name type="scientific">Celeribacter baekdonensis</name>
    <dbReference type="NCBI Taxonomy" id="875171"/>
    <lineage>
        <taxon>Bacteria</taxon>
        <taxon>Pseudomonadati</taxon>
        <taxon>Pseudomonadota</taxon>
        <taxon>Alphaproteobacteria</taxon>
        <taxon>Rhodobacterales</taxon>
        <taxon>Roseobacteraceae</taxon>
        <taxon>Celeribacter</taxon>
    </lineage>
</organism>
<dbReference type="InterPro" id="IPR013786">
    <property type="entry name" value="AcylCoA_DH/ox_N"/>
</dbReference>
<sequence>MPSYTAPTKDIQYVLHDVLNISNSEVPGYADLDREFTEAILDAAGQLASEVIAPLNTVGDTEGCTFENGVITTPTGFKAAFEQVKEGGWPGLDLPEEYGGQGLPYLISTAVGELFSGANQAFTMYQGLTHGAASAILVHGTEDQKATYLPKMTSCEWTGTMNLTEPHCGTDLGLMRTKAEPQDDGSYKISGQKIFISAGDHDMSDNVIHLVLGKIVGGPEGIKGVSLFIVPKFLVNEDGSVGARNGVSVGSIEEKMGIHGNSTCVMNYDEATGYLLGDMHKGMRAMFTMMNEARLGVGMQGLAQAEAAYQNAVIYAKDRLQGRAVTGAENPDGPADPLIVHPDIRRNLMDQKSFIEGARAFMLWGAQLIDAGHKGGDTAAEGLVSLMTPVLKGFLTDKGYEATVNAQQVYGGHGYIEEWGMSQFTRDARIAMIYEGANGVQALDLVGRKLAQDGGKHVMAFFDMVKTFCKENGDGDMAEFVDPLKAASKDLQSAGMYFMQNGMKNPNAALSGSYDFMHLFGYVCLGLMWGRMAKTSLTALANGTDDPEFHKNKLITARYYMARSLPMTGTLLKRIESGADPVMALAAEAF</sequence>
<comment type="function">
    <text evidence="7">Involved in the assimilation of dimethylsulphoniopropionate (DMSP), an important compound in the fixation of carbon in marine phytoplankton, by mediating the conversion of 3-(methylthio)propanoyl-CoA (MMPA-CoA) to 3-(methylthio)acryloyl-CoA (MTA-CoA).</text>
</comment>
<dbReference type="PANTHER" id="PTHR42803:SF1">
    <property type="entry name" value="BROAD-SPECIFICITY LINEAR ACYL-COA DEHYDROGENASE FADE5"/>
    <property type="match status" value="1"/>
</dbReference>
<dbReference type="Gene3D" id="1.10.540.10">
    <property type="entry name" value="Acyl-CoA dehydrogenase/oxidase, N-terminal domain"/>
    <property type="match status" value="1"/>
</dbReference>
<evidence type="ECO:0000313" key="15">
    <source>
        <dbReference type="EMBL" id="SDF76543.1"/>
    </source>
</evidence>
<evidence type="ECO:0000256" key="8">
    <source>
        <dbReference type="ARBA" id="ARBA00066694"/>
    </source>
</evidence>
<evidence type="ECO:0000256" key="6">
    <source>
        <dbReference type="ARBA" id="ARBA00051388"/>
    </source>
</evidence>
<protein>
    <recommendedName>
        <fullName evidence="9">3-methylmercaptopropionyl-CoA dehydrogenase</fullName>
        <ecNumber evidence="8">1.3.99.41</ecNumber>
    </recommendedName>
</protein>
<dbReference type="EC" id="1.3.99.41" evidence="8"/>
<evidence type="ECO:0000256" key="3">
    <source>
        <dbReference type="ARBA" id="ARBA00022630"/>
    </source>
</evidence>
<proteinExistence type="inferred from homology"/>
<dbReference type="InterPro" id="IPR009075">
    <property type="entry name" value="AcylCo_DH/oxidase_C"/>
</dbReference>